<keyword evidence="3" id="KW-1185">Reference proteome</keyword>
<feature type="region of interest" description="Disordered" evidence="1">
    <location>
        <begin position="57"/>
        <end position="121"/>
    </location>
</feature>
<accession>A0A220UCF2</accession>
<dbReference type="RefSeq" id="WP_089064996.1">
    <property type="nucleotide sequence ID" value="NZ_CP022316.1"/>
</dbReference>
<feature type="compositionally biased region" description="Low complexity" evidence="1">
    <location>
        <begin position="87"/>
        <end position="110"/>
    </location>
</feature>
<evidence type="ECO:0000313" key="3">
    <source>
        <dbReference type="Proteomes" id="UP000198398"/>
    </source>
</evidence>
<dbReference type="AlphaFoldDB" id="A0A220UCF2"/>
<feature type="compositionally biased region" description="Basic residues" evidence="1">
    <location>
        <begin position="28"/>
        <end position="39"/>
    </location>
</feature>
<dbReference type="KEGG" id="brv:CFK39_07795"/>
<evidence type="ECO:0000256" key="1">
    <source>
        <dbReference type="SAM" id="MobiDB-lite"/>
    </source>
</evidence>
<sequence length="204" mass="20623">MTAHSMDSSSLTQSSGPRAPGDGDLAPHHHGTRARRGRRLVPALAVAAFATALLTGCGAADTEEPEEEPGTGTEQAEQSAVADDGAETSAPEEPTESSAAADAGDGTAEGSTGGENLFEDTWGLGHDTQVLSAEELATLLEAEAESRGPEEMSLDVECADGVDTGAADYAAECTAYADEGVEHPWAVTVGPADAGLEIEVENAG</sequence>
<evidence type="ECO:0000313" key="2">
    <source>
        <dbReference type="EMBL" id="ASK65755.1"/>
    </source>
</evidence>
<name>A0A220UCF2_9MICO</name>
<protein>
    <submittedName>
        <fullName evidence="2">Uncharacterized protein</fullName>
    </submittedName>
</protein>
<dbReference type="Proteomes" id="UP000198398">
    <property type="component" value="Chromosome"/>
</dbReference>
<organism evidence="2 3">
    <name type="scientific">Brachybacterium avium</name>
    <dbReference type="NCBI Taxonomy" id="2017485"/>
    <lineage>
        <taxon>Bacteria</taxon>
        <taxon>Bacillati</taxon>
        <taxon>Actinomycetota</taxon>
        <taxon>Actinomycetes</taxon>
        <taxon>Micrococcales</taxon>
        <taxon>Dermabacteraceae</taxon>
        <taxon>Brachybacterium</taxon>
    </lineage>
</organism>
<feature type="region of interest" description="Disordered" evidence="1">
    <location>
        <begin position="1"/>
        <end position="39"/>
    </location>
</feature>
<gene>
    <name evidence="2" type="ORF">CFK39_07795</name>
</gene>
<reference evidence="3" key="1">
    <citation type="submission" date="2017-07" db="EMBL/GenBank/DDBJ databases">
        <title>Brachybacterium sp. VR2415.</title>
        <authorList>
            <person name="Tak E.J."/>
            <person name="Bae J.-W."/>
        </authorList>
    </citation>
    <scope>NUCLEOTIDE SEQUENCE [LARGE SCALE GENOMIC DNA]</scope>
    <source>
        <strain evidence="3">VR2415</strain>
    </source>
</reference>
<dbReference type="EMBL" id="CP022316">
    <property type="protein sequence ID" value="ASK65755.1"/>
    <property type="molecule type" value="Genomic_DNA"/>
</dbReference>
<feature type="compositionally biased region" description="Polar residues" evidence="1">
    <location>
        <begin position="1"/>
        <end position="16"/>
    </location>
</feature>
<proteinExistence type="predicted"/>